<evidence type="ECO:0000256" key="1">
    <source>
        <dbReference type="SAM" id="MobiDB-lite"/>
    </source>
</evidence>
<gene>
    <name evidence="2" type="ORF">CSSPJE1EN2_LOCUS12356</name>
</gene>
<reference evidence="2" key="1">
    <citation type="submission" date="2024-03" db="EMBL/GenBank/DDBJ databases">
        <authorList>
            <consortium name="ELIXIR-Norway"/>
            <consortium name="Elixir Norway"/>
        </authorList>
    </citation>
    <scope>NUCLEOTIDE SEQUENCE</scope>
</reference>
<dbReference type="Proteomes" id="UP001497522">
    <property type="component" value="Chromosome 19"/>
</dbReference>
<evidence type="ECO:0000313" key="3">
    <source>
        <dbReference type="Proteomes" id="UP001497522"/>
    </source>
</evidence>
<accession>A0ABP1B3M0</accession>
<feature type="region of interest" description="Disordered" evidence="1">
    <location>
        <begin position="1"/>
        <end position="26"/>
    </location>
</feature>
<organism evidence="2 3">
    <name type="scientific">Sphagnum jensenii</name>
    <dbReference type="NCBI Taxonomy" id="128206"/>
    <lineage>
        <taxon>Eukaryota</taxon>
        <taxon>Viridiplantae</taxon>
        <taxon>Streptophyta</taxon>
        <taxon>Embryophyta</taxon>
        <taxon>Bryophyta</taxon>
        <taxon>Sphagnophytina</taxon>
        <taxon>Sphagnopsida</taxon>
        <taxon>Sphagnales</taxon>
        <taxon>Sphagnaceae</taxon>
        <taxon>Sphagnum</taxon>
    </lineage>
</organism>
<sequence>MPGAKKAKEERNEGSKAKGERERRRYGVCRDARDKRGRPLVLPVFLLPLPVPPLSHPTLPRAIQRACGKGNSRVGSRPRWVLRVPDIRRTSGDAGLIDSTRGG</sequence>
<protein>
    <submittedName>
        <fullName evidence="2">Uncharacterized protein</fullName>
    </submittedName>
</protein>
<proteinExistence type="predicted"/>
<name>A0ABP1B3M0_9BRYO</name>
<dbReference type="EMBL" id="OZ023720">
    <property type="protein sequence ID" value="CAK9869598.1"/>
    <property type="molecule type" value="Genomic_DNA"/>
</dbReference>
<keyword evidence="3" id="KW-1185">Reference proteome</keyword>
<evidence type="ECO:0000313" key="2">
    <source>
        <dbReference type="EMBL" id="CAK9869598.1"/>
    </source>
</evidence>